<gene>
    <name evidence="5" type="primary">mamK</name>
    <name evidence="6" type="ORF">MAIT1_02789</name>
    <name evidence="5" type="ORF">MIIT1_02789</name>
</gene>
<dbReference type="AlphaFoldDB" id="W0LJ11"/>
<reference evidence="5" key="1">
    <citation type="journal article" date="2014" name="Front. Microbiol.">
        <title>Isolation, cultivation and genomic analysis of magnetosome biomineralization genes of a new genus of South-seeking magnetotactic cocci within the Alphaproteobacteria.</title>
        <authorList>
            <person name="Morillo V."/>
            <person name="Abreu F."/>
            <person name="Araujo A.C."/>
            <person name="de Almeida L.G."/>
            <person name="Enrich-Prast A."/>
            <person name="Farina M."/>
            <person name="de Vasconcelos A.T."/>
            <person name="Bazylinski D.A."/>
            <person name="Lins U."/>
        </authorList>
    </citation>
    <scope>NUCLEOTIDE SEQUENCE</scope>
    <source>
        <strain evidence="5">IT-1</strain>
    </source>
</reference>
<sequence length="346" mass="37417">MQGQNSNDKRLYVGIDLGTSRTTIMSRRGAKSMVRSVVGYPRDIIGVKILNNTVVVGQEALDNHTYLNLHFPLADGVLKETSEKDEQAAIELLRHVVSLADAQADEKIYGIIGVPARASVYNKSQLLKISDEVMDMSMVVSEPFMVAYGLEKLNNAIIIDIGAGTIDLCAMKGTVPAPNDQVTLMKGGNYVDEVFCQAIAESYPDVQMTSYLAQKIKEKHGFVGDPTEEVVVNLRSGGKPMLHDVTRELRFACETIIPDILESMESLISGYDPEDQTEALKNVILAGGGCNMIGLDTALAEGLKEYGKVNVSRVADPDFAGSAGALKLASELPTEYWNQVGDIIGG</sequence>
<accession>W0LJ11</accession>
<dbReference type="RefSeq" id="WP_085440046.1">
    <property type="nucleotide sequence ID" value="NZ_LVJN01000004.1"/>
</dbReference>
<proteinExistence type="predicted"/>
<dbReference type="Gene3D" id="3.30.420.40">
    <property type="match status" value="2"/>
</dbReference>
<evidence type="ECO:0000256" key="4">
    <source>
        <dbReference type="ARBA" id="ARBA00022840"/>
    </source>
</evidence>
<dbReference type="GO" id="GO:0005737">
    <property type="term" value="C:cytoplasm"/>
    <property type="evidence" value="ECO:0007669"/>
    <property type="project" value="UniProtKB-SubCell"/>
</dbReference>
<keyword evidence="3" id="KW-0547">Nucleotide-binding</keyword>
<dbReference type="CDD" id="cd24009">
    <property type="entry name" value="ASKHA_NBD_MamK"/>
    <property type="match status" value="1"/>
</dbReference>
<keyword evidence="4" id="KW-0067">ATP-binding</keyword>
<organism evidence="5">
    <name type="scientific">Magnetofaba australis IT-1</name>
    <dbReference type="NCBI Taxonomy" id="1434232"/>
    <lineage>
        <taxon>Bacteria</taxon>
        <taxon>Pseudomonadati</taxon>
        <taxon>Pseudomonadota</taxon>
        <taxon>Magnetococcia</taxon>
        <taxon>Magnetococcales</taxon>
        <taxon>Magnetococcaceae</taxon>
        <taxon>Magnetofaba</taxon>
    </lineage>
</organism>
<dbReference type="NCBIfam" id="NF040964">
    <property type="entry name" value="MamK"/>
    <property type="match status" value="1"/>
</dbReference>
<dbReference type="EMBL" id="KF933436">
    <property type="protein sequence ID" value="AHG23888.1"/>
    <property type="molecule type" value="Genomic_DNA"/>
</dbReference>
<evidence type="ECO:0000313" key="5">
    <source>
        <dbReference type="EMBL" id="AHG23888.1"/>
    </source>
</evidence>
<evidence type="ECO:0000256" key="2">
    <source>
        <dbReference type="ARBA" id="ARBA00022490"/>
    </source>
</evidence>
<evidence type="ECO:0000313" key="7">
    <source>
        <dbReference type="Proteomes" id="UP000194003"/>
    </source>
</evidence>
<dbReference type="GO" id="GO:0005524">
    <property type="term" value="F:ATP binding"/>
    <property type="evidence" value="ECO:0007669"/>
    <property type="project" value="UniProtKB-KW"/>
</dbReference>
<dbReference type="Proteomes" id="UP000194003">
    <property type="component" value="Unassembled WGS sequence"/>
</dbReference>
<dbReference type="InterPro" id="IPR056546">
    <property type="entry name" value="MreB_MamK-like"/>
</dbReference>
<evidence type="ECO:0000313" key="6">
    <source>
        <dbReference type="EMBL" id="OSM08635.1"/>
    </source>
</evidence>
<dbReference type="PANTHER" id="PTHR42749:SF1">
    <property type="entry name" value="CELL SHAPE-DETERMINING PROTEIN MREB"/>
    <property type="match status" value="1"/>
</dbReference>
<reference evidence="6 7" key="2">
    <citation type="journal article" date="2016" name="BMC Genomics">
        <title>Combined genomic and structural analyses of a cultured magnetotactic bacterium reveals its niche adaptation to a dynamic environment.</title>
        <authorList>
            <person name="Araujo A.C."/>
            <person name="Morillo V."/>
            <person name="Cypriano J."/>
            <person name="Teixeira L.C."/>
            <person name="Leao P."/>
            <person name="Lyra S."/>
            <person name="Almeida L.G."/>
            <person name="Bazylinski D.A."/>
            <person name="Vasconcellos A.T."/>
            <person name="Abreu F."/>
            <person name="Lins U."/>
        </authorList>
    </citation>
    <scope>NUCLEOTIDE SEQUENCE [LARGE SCALE GENOMIC DNA]</scope>
    <source>
        <strain evidence="6 7">IT-1</strain>
    </source>
</reference>
<dbReference type="Pfam" id="PF06723">
    <property type="entry name" value="MreB_Mbl"/>
    <property type="match status" value="1"/>
</dbReference>
<evidence type="ECO:0000256" key="3">
    <source>
        <dbReference type="ARBA" id="ARBA00022741"/>
    </source>
</evidence>
<protein>
    <submittedName>
        <fullName evidence="5 6">MamK</fullName>
    </submittedName>
</protein>
<dbReference type="OrthoDB" id="245310at2"/>
<comment type="subcellular location">
    <subcellularLocation>
        <location evidence="1">Cytoplasm</location>
    </subcellularLocation>
</comment>
<dbReference type="PANTHER" id="PTHR42749">
    <property type="entry name" value="CELL SHAPE-DETERMINING PROTEIN MREB"/>
    <property type="match status" value="1"/>
</dbReference>
<dbReference type="SUPFAM" id="SSF53067">
    <property type="entry name" value="Actin-like ATPase domain"/>
    <property type="match status" value="2"/>
</dbReference>
<dbReference type="EMBL" id="LVJN01000004">
    <property type="protein sequence ID" value="OSM08635.1"/>
    <property type="molecule type" value="Genomic_DNA"/>
</dbReference>
<dbReference type="InterPro" id="IPR043129">
    <property type="entry name" value="ATPase_NBD"/>
</dbReference>
<keyword evidence="2" id="KW-0963">Cytoplasm</keyword>
<evidence type="ECO:0000256" key="1">
    <source>
        <dbReference type="ARBA" id="ARBA00004496"/>
    </source>
</evidence>
<keyword evidence="7" id="KW-1185">Reference proteome</keyword>
<dbReference type="STRING" id="1434232.MAIT1_02789"/>
<name>W0LJ11_9PROT</name>